<dbReference type="AlphaFoldDB" id="A0A8H7E9N0"/>
<organism evidence="3 4">
    <name type="scientific">Endocarpon pusillum</name>
    <dbReference type="NCBI Taxonomy" id="364733"/>
    <lineage>
        <taxon>Eukaryota</taxon>
        <taxon>Fungi</taxon>
        <taxon>Dikarya</taxon>
        <taxon>Ascomycota</taxon>
        <taxon>Pezizomycotina</taxon>
        <taxon>Eurotiomycetes</taxon>
        <taxon>Chaetothyriomycetidae</taxon>
        <taxon>Verrucariales</taxon>
        <taxon>Verrucariaceae</taxon>
        <taxon>Endocarpon</taxon>
    </lineage>
</organism>
<name>A0A8H7E9N0_9EURO</name>
<evidence type="ECO:0000256" key="1">
    <source>
        <dbReference type="SAM" id="MobiDB-lite"/>
    </source>
</evidence>
<sequence length="103" mass="11113">MLTSNRSPSVIRSTRSNQHQVCKTAHNVSRASSGLPSSNASAPKTPPRNTSGPQGAPLSFFPFLFIFIAGSAAYAYMVKARASQSQQPVSGETRKNGRYQRKV</sequence>
<keyword evidence="2" id="KW-0472">Membrane</keyword>
<dbReference type="Proteomes" id="UP000606974">
    <property type="component" value="Unassembled WGS sequence"/>
</dbReference>
<protein>
    <recommendedName>
        <fullName evidence="5">Transmembrane protein</fullName>
    </recommendedName>
</protein>
<feature type="region of interest" description="Disordered" evidence="1">
    <location>
        <begin position="82"/>
        <end position="103"/>
    </location>
</feature>
<keyword evidence="2" id="KW-0812">Transmembrane</keyword>
<proteinExistence type="predicted"/>
<evidence type="ECO:0008006" key="5">
    <source>
        <dbReference type="Google" id="ProtNLM"/>
    </source>
</evidence>
<evidence type="ECO:0000313" key="4">
    <source>
        <dbReference type="Proteomes" id="UP000606974"/>
    </source>
</evidence>
<keyword evidence="2" id="KW-1133">Transmembrane helix</keyword>
<keyword evidence="4" id="KW-1185">Reference proteome</keyword>
<feature type="transmembrane region" description="Helical" evidence="2">
    <location>
        <begin position="58"/>
        <end position="77"/>
    </location>
</feature>
<dbReference type="EMBL" id="JAACFV010000004">
    <property type="protein sequence ID" value="KAF7513655.1"/>
    <property type="molecule type" value="Genomic_DNA"/>
</dbReference>
<gene>
    <name evidence="3" type="ORF">GJ744_007706</name>
</gene>
<evidence type="ECO:0000256" key="2">
    <source>
        <dbReference type="SAM" id="Phobius"/>
    </source>
</evidence>
<feature type="region of interest" description="Disordered" evidence="1">
    <location>
        <begin position="1"/>
        <end position="53"/>
    </location>
</feature>
<reference evidence="3" key="1">
    <citation type="submission" date="2020-02" db="EMBL/GenBank/DDBJ databases">
        <authorList>
            <person name="Palmer J.M."/>
        </authorList>
    </citation>
    <scope>NUCLEOTIDE SEQUENCE</scope>
    <source>
        <strain evidence="3">EPUS1.4</strain>
        <tissue evidence="3">Thallus</tissue>
    </source>
</reference>
<evidence type="ECO:0000313" key="3">
    <source>
        <dbReference type="EMBL" id="KAF7513655.1"/>
    </source>
</evidence>
<accession>A0A8H7E9N0</accession>
<comment type="caution">
    <text evidence="3">The sequence shown here is derived from an EMBL/GenBank/DDBJ whole genome shotgun (WGS) entry which is preliminary data.</text>
</comment>